<reference evidence="3" key="1">
    <citation type="submission" date="2016-11" db="UniProtKB">
        <authorList>
            <consortium name="WormBaseParasite"/>
        </authorList>
    </citation>
    <scope>IDENTIFICATION</scope>
</reference>
<evidence type="ECO:0000313" key="2">
    <source>
        <dbReference type="Proteomes" id="UP000095287"/>
    </source>
</evidence>
<name>A0A1I8ARQ0_9BILA</name>
<feature type="transmembrane region" description="Helical" evidence="1">
    <location>
        <begin position="30"/>
        <end position="48"/>
    </location>
</feature>
<keyword evidence="1" id="KW-0472">Membrane</keyword>
<evidence type="ECO:0000313" key="3">
    <source>
        <dbReference type="WBParaSite" id="L893_g8533.t1"/>
    </source>
</evidence>
<dbReference type="WBParaSite" id="L893_g8533.t1">
    <property type="protein sequence ID" value="L893_g8533.t1"/>
    <property type="gene ID" value="L893_g8533"/>
</dbReference>
<dbReference type="AlphaFoldDB" id="A0A1I8ARQ0"/>
<keyword evidence="1" id="KW-1133">Transmembrane helix</keyword>
<organism evidence="2 3">
    <name type="scientific">Steinernema glaseri</name>
    <dbReference type="NCBI Taxonomy" id="37863"/>
    <lineage>
        <taxon>Eukaryota</taxon>
        <taxon>Metazoa</taxon>
        <taxon>Ecdysozoa</taxon>
        <taxon>Nematoda</taxon>
        <taxon>Chromadorea</taxon>
        <taxon>Rhabditida</taxon>
        <taxon>Tylenchina</taxon>
        <taxon>Panagrolaimomorpha</taxon>
        <taxon>Strongyloidoidea</taxon>
        <taxon>Steinernematidae</taxon>
        <taxon>Steinernema</taxon>
    </lineage>
</organism>
<feature type="transmembrane region" description="Helical" evidence="1">
    <location>
        <begin position="60"/>
        <end position="83"/>
    </location>
</feature>
<dbReference type="Pfam" id="PF21525">
    <property type="entry name" value="Nlp36"/>
    <property type="match status" value="1"/>
</dbReference>
<keyword evidence="2" id="KW-1185">Reference proteome</keyword>
<dbReference type="Proteomes" id="UP000095287">
    <property type="component" value="Unplaced"/>
</dbReference>
<accession>A0A1I8ARQ0</accession>
<keyword evidence="1" id="KW-0812">Transmembrane</keyword>
<sequence length="131" mass="14508">MKLGSCHKGVLISALCGRRALPTPLDVFSFSAPSLPVFAGALAMSVNLKQELSFHDYMAPFIVFITFFGTIFLISFTVLNYLAVTKKDDLTVFEEWGYRHKVSLKMGPHAQQQLEQLVPQKRSVASITAAN</sequence>
<protein>
    <submittedName>
        <fullName evidence="3">Neur_chan_memb domain-containing protein</fullName>
    </submittedName>
</protein>
<evidence type="ECO:0000256" key="1">
    <source>
        <dbReference type="SAM" id="Phobius"/>
    </source>
</evidence>
<proteinExistence type="predicted"/>